<dbReference type="AlphaFoldDB" id="A0A2T3AE15"/>
<dbReference type="Proteomes" id="UP000241462">
    <property type="component" value="Unassembled WGS sequence"/>
</dbReference>
<feature type="domain" description="Nephrocystin 3-like N-terminal" evidence="3">
    <location>
        <begin position="296"/>
        <end position="481"/>
    </location>
</feature>
<dbReference type="InParanoid" id="A0A2T3AE15"/>
<keyword evidence="1" id="KW-0677">Repeat</keyword>
<dbReference type="EMBL" id="KZ678404">
    <property type="protein sequence ID" value="PSR93866.1"/>
    <property type="molecule type" value="Genomic_DNA"/>
</dbReference>
<dbReference type="Gene3D" id="3.40.50.300">
    <property type="entry name" value="P-loop containing nucleotide triphosphate hydrolases"/>
    <property type="match status" value="1"/>
</dbReference>
<evidence type="ECO:0000313" key="4">
    <source>
        <dbReference type="EMBL" id="PSR93866.1"/>
    </source>
</evidence>
<dbReference type="PANTHER" id="PTHR10039">
    <property type="entry name" value="AMELOGENIN"/>
    <property type="match status" value="1"/>
</dbReference>
<dbReference type="PANTHER" id="PTHR10039:SF5">
    <property type="entry name" value="NACHT DOMAIN-CONTAINING PROTEIN"/>
    <property type="match status" value="1"/>
</dbReference>
<sequence>MDPWTIIGTTSAILSFIQFAGQIITTGREVYKSLDGASEANAALGSTISDFQRVFDDLQSKISSAPTADSVAATSTNNRAYAQQNLSQTLTKCQSLGKRISDLLQKTKAAPSSKRDGLVHIKLLSSRLVNKLSKNNNGVSTKTPTAATEPTIFETLKVSVRTVWHKEELDSLRGEWEICLIQFKLDVSHLQTNEDLGSMHLALETHAQQLDEIRGLVSSLVDQGRRPQLVTFLDDLTRADSLPEMENRNAQWILEALTFPGIDARRKQVEPAAASTFQWCVTDDTVPEGHPELKISFRQWLRTGSGVYHITGKPGSGKSTLIKFIDKAAETKQHLEKWADGYRLIRASVYVWKAANINPLQNKFEGLARSLLYQILDAAPKLAAVVFPQHWDPHRFTLLNAMTKGISIPAKLDLEDDSIFDGLRNVLHSTEVGKDYRFFLLVDGMDEFEETNALLHADIVTRIQSLSSANPRGIKICVSSREEAAFMDDRIFKPVERLRLHLVTDEDVWELATQRLIHECSYFTHRKQLWDLIYRIVERAEGVFLWVVLVIREVKGRLVERQSFENLCRAVDLFPSELNDAFVKTLHRIRPAYRIEAWAVFAVMGSLEGKRLFDLFHYSLLQDCLQKTEDKDRCLNEISLDAARLKVQNFIDRIPSLCQGLLELELEARHSNSCLGRAETACRGLQFAHRSVYDFVNDNPDRIAEVLAPEVEATGAELICRAVCRAVEVLPLQVLRLRSSYFDQSMTSGILFRFLGWLIRQANYDSLADHAMRLEILMQIKQNVIPDEEAFQSAAALDPALTVNSVWLFRGALRGRRTDYVNWALDHYPSWVREKTFILDTMRFFFECALYNEPTSALMTLSDLASTQSEHRFDWPINDPFNLELFDIIPLDPDKCPRLDRSVPRLPLKASVWLAMLLLMLQIQGQGLGHRYPRTEKRSFDISRDLYFAAMLESGAETKVQFKWCSQPIVVYRASLQGCNARTKKKNKRTKRHQFKSTRLRLKLLLLKRRDSFRMTVQEGSNPEQVIQDSEWAPHPNHRCILDLFVEEYGDAGCVQLRQVFLMLFNKCVITDSDATASWQASQRENIFRILDEADAKAAAMGVNDQLGPEGTQDSAESGQPATEQEEQLPESDQSIERQEAATVAFARRQITEATSPVNRLVRVLHNWQVTILAVQGATISLLLWHILCT</sequence>
<accession>A0A2T3AE15</accession>
<evidence type="ECO:0000256" key="2">
    <source>
        <dbReference type="SAM" id="MobiDB-lite"/>
    </source>
</evidence>
<protein>
    <recommendedName>
        <fullName evidence="3">Nephrocystin 3-like N-terminal domain-containing protein</fullName>
    </recommendedName>
</protein>
<reference evidence="4 5" key="1">
    <citation type="journal article" date="2018" name="Mycol. Prog.">
        <title>Coniella lustricola, a new species from submerged detritus.</title>
        <authorList>
            <person name="Raudabaugh D.B."/>
            <person name="Iturriaga T."/>
            <person name="Carver A."/>
            <person name="Mondo S."/>
            <person name="Pangilinan J."/>
            <person name="Lipzen A."/>
            <person name="He G."/>
            <person name="Amirebrahimi M."/>
            <person name="Grigoriev I.V."/>
            <person name="Miller A.N."/>
        </authorList>
    </citation>
    <scope>NUCLEOTIDE SEQUENCE [LARGE SCALE GENOMIC DNA]</scope>
    <source>
        <strain evidence="4 5">B22-T-1</strain>
    </source>
</reference>
<feature type="compositionally biased region" description="Polar residues" evidence="2">
    <location>
        <begin position="1112"/>
        <end position="1123"/>
    </location>
</feature>
<evidence type="ECO:0000313" key="5">
    <source>
        <dbReference type="Proteomes" id="UP000241462"/>
    </source>
</evidence>
<name>A0A2T3AE15_9PEZI</name>
<dbReference type="InterPro" id="IPR027417">
    <property type="entry name" value="P-loop_NTPase"/>
</dbReference>
<dbReference type="SUPFAM" id="SSF52540">
    <property type="entry name" value="P-loop containing nucleoside triphosphate hydrolases"/>
    <property type="match status" value="1"/>
</dbReference>
<dbReference type="OrthoDB" id="443402at2759"/>
<proteinExistence type="predicted"/>
<evidence type="ECO:0000256" key="1">
    <source>
        <dbReference type="ARBA" id="ARBA00022737"/>
    </source>
</evidence>
<organism evidence="4 5">
    <name type="scientific">Coniella lustricola</name>
    <dbReference type="NCBI Taxonomy" id="2025994"/>
    <lineage>
        <taxon>Eukaryota</taxon>
        <taxon>Fungi</taxon>
        <taxon>Dikarya</taxon>
        <taxon>Ascomycota</taxon>
        <taxon>Pezizomycotina</taxon>
        <taxon>Sordariomycetes</taxon>
        <taxon>Sordariomycetidae</taxon>
        <taxon>Diaporthales</taxon>
        <taxon>Schizoparmaceae</taxon>
        <taxon>Coniella</taxon>
    </lineage>
</organism>
<dbReference type="STRING" id="2025994.A0A2T3AE15"/>
<keyword evidence="5" id="KW-1185">Reference proteome</keyword>
<dbReference type="Pfam" id="PF24883">
    <property type="entry name" value="NPHP3_N"/>
    <property type="match status" value="1"/>
</dbReference>
<feature type="region of interest" description="Disordered" evidence="2">
    <location>
        <begin position="1104"/>
        <end position="1135"/>
    </location>
</feature>
<dbReference type="InterPro" id="IPR056884">
    <property type="entry name" value="NPHP3-like_N"/>
</dbReference>
<gene>
    <name evidence="4" type="ORF">BD289DRAFT_171521</name>
</gene>
<evidence type="ECO:0000259" key="3">
    <source>
        <dbReference type="Pfam" id="PF24883"/>
    </source>
</evidence>